<dbReference type="PANTHER" id="PTHR10169">
    <property type="entry name" value="DNA TOPOISOMERASE/GYRASE"/>
    <property type="match status" value="1"/>
</dbReference>
<keyword evidence="6" id="KW-0413">Isomerase</keyword>
<accession>A0AAF3FR12</accession>
<protein>
    <recommendedName>
        <fullName evidence="3">DNA topoisomerase (ATP-hydrolyzing)</fullName>
        <ecNumber evidence="3">5.6.2.2</ecNumber>
    </recommendedName>
</protein>
<keyword evidence="9" id="KW-1185">Reference proteome</keyword>
<evidence type="ECO:0000256" key="2">
    <source>
        <dbReference type="ARBA" id="ARBA00001946"/>
    </source>
</evidence>
<dbReference type="GO" id="GO:0005524">
    <property type="term" value="F:ATP binding"/>
    <property type="evidence" value="ECO:0007669"/>
    <property type="project" value="InterPro"/>
</dbReference>
<dbReference type="GO" id="GO:0003677">
    <property type="term" value="F:DNA binding"/>
    <property type="evidence" value="ECO:0007669"/>
    <property type="project" value="UniProtKB-KW"/>
</dbReference>
<dbReference type="InterPro" id="IPR050634">
    <property type="entry name" value="DNA_Topoisomerase_II"/>
</dbReference>
<dbReference type="GO" id="GO:0006265">
    <property type="term" value="P:DNA topological change"/>
    <property type="evidence" value="ECO:0007669"/>
    <property type="project" value="InterPro"/>
</dbReference>
<keyword evidence="5" id="KW-0238">DNA-binding</keyword>
<proteinExistence type="predicted"/>
<dbReference type="InterPro" id="IPR013506">
    <property type="entry name" value="Topo_IIA_bsu_dom2"/>
</dbReference>
<comment type="catalytic activity">
    <reaction evidence="1">
        <text>ATP-dependent breakage, passage and rejoining of double-stranded DNA.</text>
        <dbReference type="EC" id="5.6.2.2"/>
    </reaction>
</comment>
<evidence type="ECO:0000313" key="10">
    <source>
        <dbReference type="WBParaSite" id="MBELARI_LOCUS8551"/>
    </source>
</evidence>
<dbReference type="GO" id="GO:0003918">
    <property type="term" value="F:DNA topoisomerase type II (double strand cut, ATP-hydrolyzing) activity"/>
    <property type="evidence" value="ECO:0007669"/>
    <property type="project" value="UniProtKB-EC"/>
</dbReference>
<dbReference type="WBParaSite" id="MBELARI_LOCUS8551">
    <property type="protein sequence ID" value="MBELARI_LOCUS8551"/>
    <property type="gene ID" value="MBELARI_LOCUS8551"/>
</dbReference>
<dbReference type="Proteomes" id="UP000887575">
    <property type="component" value="Unassembled WGS sequence"/>
</dbReference>
<dbReference type="Pfam" id="PF00204">
    <property type="entry name" value="DNA_gyraseB"/>
    <property type="match status" value="1"/>
</dbReference>
<organism evidence="9 10">
    <name type="scientific">Mesorhabditis belari</name>
    <dbReference type="NCBI Taxonomy" id="2138241"/>
    <lineage>
        <taxon>Eukaryota</taxon>
        <taxon>Metazoa</taxon>
        <taxon>Ecdysozoa</taxon>
        <taxon>Nematoda</taxon>
        <taxon>Chromadorea</taxon>
        <taxon>Rhabditida</taxon>
        <taxon>Rhabditina</taxon>
        <taxon>Rhabditomorpha</taxon>
        <taxon>Rhabditoidea</taxon>
        <taxon>Rhabditidae</taxon>
        <taxon>Mesorhabditinae</taxon>
        <taxon>Mesorhabditis</taxon>
    </lineage>
</organism>
<feature type="region of interest" description="Disordered" evidence="7">
    <location>
        <begin position="54"/>
        <end position="92"/>
    </location>
</feature>
<evidence type="ECO:0000256" key="1">
    <source>
        <dbReference type="ARBA" id="ARBA00000185"/>
    </source>
</evidence>
<dbReference type="GO" id="GO:0000712">
    <property type="term" value="P:resolution of meiotic recombination intermediates"/>
    <property type="evidence" value="ECO:0007669"/>
    <property type="project" value="TreeGrafter"/>
</dbReference>
<feature type="compositionally biased region" description="Basic and acidic residues" evidence="7">
    <location>
        <begin position="83"/>
        <end position="92"/>
    </location>
</feature>
<dbReference type="Gene3D" id="3.30.230.10">
    <property type="match status" value="1"/>
</dbReference>
<evidence type="ECO:0000256" key="3">
    <source>
        <dbReference type="ARBA" id="ARBA00012895"/>
    </source>
</evidence>
<dbReference type="PANTHER" id="PTHR10169:SF38">
    <property type="entry name" value="DNA TOPOISOMERASE 2"/>
    <property type="match status" value="1"/>
</dbReference>
<dbReference type="Gene3D" id="3.30.565.10">
    <property type="entry name" value="Histidine kinase-like ATPase, C-terminal domain"/>
    <property type="match status" value="1"/>
</dbReference>
<reference evidence="10" key="1">
    <citation type="submission" date="2024-02" db="UniProtKB">
        <authorList>
            <consortium name="WormBaseParasite"/>
        </authorList>
    </citation>
    <scope>IDENTIFICATION</scope>
</reference>
<dbReference type="InterPro" id="IPR020568">
    <property type="entry name" value="Ribosomal_Su5_D2-typ_SF"/>
</dbReference>
<feature type="compositionally biased region" description="Acidic residues" evidence="7">
    <location>
        <begin position="61"/>
        <end position="82"/>
    </location>
</feature>
<comment type="cofactor">
    <cofactor evidence="2">
        <name>Mg(2+)</name>
        <dbReference type="ChEBI" id="CHEBI:18420"/>
    </cofactor>
</comment>
<dbReference type="GO" id="GO:0005634">
    <property type="term" value="C:nucleus"/>
    <property type="evidence" value="ECO:0007669"/>
    <property type="project" value="TreeGrafter"/>
</dbReference>
<dbReference type="EC" id="5.6.2.2" evidence="3"/>
<evidence type="ECO:0000256" key="4">
    <source>
        <dbReference type="ARBA" id="ARBA00023029"/>
    </source>
</evidence>
<evidence type="ECO:0000313" key="9">
    <source>
        <dbReference type="Proteomes" id="UP000887575"/>
    </source>
</evidence>
<feature type="domain" description="DNA topoisomerase type IIA subunit B" evidence="8">
    <location>
        <begin position="192"/>
        <end position="260"/>
    </location>
</feature>
<dbReference type="InterPro" id="IPR014721">
    <property type="entry name" value="Ribsml_uS5_D2-typ_fold_subgr"/>
</dbReference>
<evidence type="ECO:0000256" key="7">
    <source>
        <dbReference type="SAM" id="MobiDB-lite"/>
    </source>
</evidence>
<dbReference type="AlphaFoldDB" id="A0AAF3FR12"/>
<sequence length="308" mass="34699">MLLECYDRDISYGILVNVQAGFEDVLMLGRFVEKLSSVAGYQQVRVDEGNFSAMMSGGLEHEDDTGEEDFDEYDTDEEDVDESKEFGSKSEAKMNVQRPRPILMGARFKYLLHNVMMQSRSNPTDIHRDFEQHQSGQLPLTVFVDLAEVTFKPELAKFKMPELDDDIIGLISRRAFDVAGASCGIKVLPVSGFKQYIEQYTKDITDNTGEANKVCYEQVNDRWEVGLCVSERGFQQVSFTNSIATTKGDRHVDYVASAFFLVSSLFDCYQLEPEPEIAYGSQSPGLSFTTKITRVTFCKAPARNTPHS</sequence>
<dbReference type="SUPFAM" id="SSF54211">
    <property type="entry name" value="Ribosomal protein S5 domain 2-like"/>
    <property type="match status" value="1"/>
</dbReference>
<dbReference type="GO" id="GO:0000819">
    <property type="term" value="P:sister chromatid segregation"/>
    <property type="evidence" value="ECO:0007669"/>
    <property type="project" value="TreeGrafter"/>
</dbReference>
<evidence type="ECO:0000256" key="5">
    <source>
        <dbReference type="ARBA" id="ARBA00023125"/>
    </source>
</evidence>
<dbReference type="InterPro" id="IPR036890">
    <property type="entry name" value="HATPase_C_sf"/>
</dbReference>
<evidence type="ECO:0000256" key="6">
    <source>
        <dbReference type="ARBA" id="ARBA00023235"/>
    </source>
</evidence>
<keyword evidence="4" id="KW-0799">Topoisomerase</keyword>
<name>A0AAF3FR12_9BILA</name>
<evidence type="ECO:0000259" key="8">
    <source>
        <dbReference type="Pfam" id="PF00204"/>
    </source>
</evidence>